<dbReference type="Proteomes" id="UP001140272">
    <property type="component" value="Unassembled WGS sequence"/>
</dbReference>
<keyword evidence="2" id="KW-0560">Oxidoreductase</keyword>
<reference evidence="2" key="1">
    <citation type="submission" date="2020-07" db="EMBL/GenBank/DDBJ databases">
        <authorList>
            <person name="Pettersson B.M.F."/>
            <person name="Behra P.R.K."/>
            <person name="Ramesh M."/>
            <person name="Das S."/>
            <person name="Dasgupta S."/>
            <person name="Kirsebom L.A."/>
        </authorList>
    </citation>
    <scope>NUCLEOTIDE SEQUENCE</scope>
    <source>
        <strain evidence="2">DSM 45406</strain>
    </source>
</reference>
<reference evidence="3" key="3">
    <citation type="submission" date="2022-08" db="EMBL/GenBank/DDBJ databases">
        <title>Complete genome sequence of 14 non-tuberculosis mycobacteria type-strains.</title>
        <authorList>
            <person name="Igarashi Y."/>
            <person name="Osugi A."/>
            <person name="Mitarai S."/>
        </authorList>
    </citation>
    <scope>NUCLEOTIDE SEQUENCE</scope>
    <source>
        <strain evidence="3">JCM 16372</strain>
        <plasmid evidence="3">unnamed2</plasmid>
    </source>
</reference>
<feature type="domain" description="Extradiol ring-cleavage dioxygenase class III enzyme subunit B" evidence="1">
    <location>
        <begin position="62"/>
        <end position="289"/>
    </location>
</feature>
<dbReference type="Gene3D" id="3.40.830.10">
    <property type="entry name" value="LigB-like"/>
    <property type="match status" value="1"/>
</dbReference>
<reference evidence="2" key="2">
    <citation type="journal article" date="2022" name="BMC Genomics">
        <title>Comparative genome analysis of mycobacteria focusing on tRNA and non-coding RNA.</title>
        <authorList>
            <person name="Behra P.R.K."/>
            <person name="Pettersson B.M.F."/>
            <person name="Ramesh M."/>
            <person name="Das S."/>
            <person name="Dasgupta S."/>
            <person name="Kirsebom L.A."/>
        </authorList>
    </citation>
    <scope>NUCLEOTIDE SEQUENCE</scope>
    <source>
        <strain evidence="2">DSM 45406</strain>
    </source>
</reference>
<dbReference type="Proteomes" id="UP001055159">
    <property type="component" value="Plasmid unnamed2"/>
</dbReference>
<keyword evidence="4" id="KW-1185">Reference proteome</keyword>
<evidence type="ECO:0000313" key="2">
    <source>
        <dbReference type="EMBL" id="MCV7074284.1"/>
    </source>
</evidence>
<dbReference type="GO" id="GO:0016702">
    <property type="term" value="F:oxidoreductase activity, acting on single donors with incorporation of molecular oxygen, incorporation of two atoms of oxygen"/>
    <property type="evidence" value="ECO:0007669"/>
    <property type="project" value="UniProtKB-ARBA"/>
</dbReference>
<evidence type="ECO:0000259" key="1">
    <source>
        <dbReference type="Pfam" id="PF02900"/>
    </source>
</evidence>
<dbReference type="EMBL" id="CP103313">
    <property type="protein sequence ID" value="UVY95987.1"/>
    <property type="molecule type" value="Genomic_DNA"/>
</dbReference>
<keyword evidence="3" id="KW-0614">Plasmid</keyword>
<dbReference type="Pfam" id="PF02900">
    <property type="entry name" value="LigB"/>
    <property type="match status" value="1"/>
</dbReference>
<gene>
    <name evidence="2" type="ORF">H7H73_32475</name>
    <name evidence="3" type="ORF">MJO55_29320</name>
</gene>
<dbReference type="AlphaFoldDB" id="A0A9X2YIU0"/>
<protein>
    <submittedName>
        <fullName evidence="2">Extradiol ring-cleavage dioxygenase</fullName>
    </submittedName>
</protein>
<evidence type="ECO:0000313" key="4">
    <source>
        <dbReference type="Proteomes" id="UP001055159"/>
    </source>
</evidence>
<dbReference type="GO" id="GO:0008198">
    <property type="term" value="F:ferrous iron binding"/>
    <property type="evidence" value="ECO:0007669"/>
    <property type="project" value="InterPro"/>
</dbReference>
<geneLocation type="plasmid" evidence="3 4">
    <name>unnamed2</name>
</geneLocation>
<dbReference type="SUPFAM" id="SSF53213">
    <property type="entry name" value="LigB-like"/>
    <property type="match status" value="1"/>
</dbReference>
<organism evidence="2 5">
    <name type="scientific">Mycolicibacterium rufum</name>
    <dbReference type="NCBI Taxonomy" id="318424"/>
    <lineage>
        <taxon>Bacteria</taxon>
        <taxon>Bacillati</taxon>
        <taxon>Actinomycetota</taxon>
        <taxon>Actinomycetes</taxon>
        <taxon>Mycobacteriales</taxon>
        <taxon>Mycobacteriaceae</taxon>
        <taxon>Mycolicibacterium</taxon>
    </lineage>
</organism>
<name>A0A9X2YIU0_9MYCO</name>
<dbReference type="RefSeq" id="WP_043416405.1">
    <property type="nucleotide sequence ID" value="NZ_CP103313.1"/>
</dbReference>
<dbReference type="InterPro" id="IPR004183">
    <property type="entry name" value="Xdiol_dOase_suB"/>
</dbReference>
<proteinExistence type="predicted"/>
<evidence type="ECO:0000313" key="5">
    <source>
        <dbReference type="Proteomes" id="UP001140272"/>
    </source>
</evidence>
<keyword evidence="2" id="KW-0223">Dioxygenase</keyword>
<sequence length="331" mass="36383">MGEIVAGYASSHAFTFIPPPRWEGFRIKNRQSYTLRRGKTPPRLRKDEEPFDDAAARYAHIENGLQRLRDSIRQDRLDCLIIIGDDQNENFDGSALPQIAIHTGEGFTVSDRFLPDARFWKSSPELSKDLSEHTVEAGFDVTAVTDFRETTLHSHAHGEIVANILGDHPIPVVLVFLNAVHTPSLSPKRCFALGRAIADAVRSRRPAGERIGLYASGGLSHFTAGYPWAAYHGPRVHGSIDDEFDRRTLKCLATGNGYELSKLTSEDLLNSGNIELRSWICAVGAVGGNTPWASVYEPIPRALMGMAVAWTNSDPDDVSSQGVKHALPTAN</sequence>
<evidence type="ECO:0000313" key="3">
    <source>
        <dbReference type="EMBL" id="UVY95987.1"/>
    </source>
</evidence>
<accession>A0A9X2YIU0</accession>
<dbReference type="EMBL" id="JACKRN010001056">
    <property type="protein sequence ID" value="MCV7074284.1"/>
    <property type="molecule type" value="Genomic_DNA"/>
</dbReference>